<feature type="region of interest" description="Disordered" evidence="1">
    <location>
        <begin position="166"/>
        <end position="198"/>
    </location>
</feature>
<dbReference type="EMBL" id="QOIL01000005">
    <property type="protein sequence ID" value="RCG31229.1"/>
    <property type="molecule type" value="Genomic_DNA"/>
</dbReference>
<sequence length="198" mass="21966">MINDRSLFAYIGAAVTAGALMALPLPAQADSHAGTATNGAHLRLAFPSAPDGGGGGGGEEEVKKPRKEVPKHRPIRHIAQRPRKHYHHFVHKPYPREQVKVSVESPHGGGGGGGHRHHGGHHGHHHNGHFADDIYVTRQARRYHNYHEALEALTRDANHWLRQRPVKVHHHHGHRGHDAVRDEREAPSAQRDSGRKDQ</sequence>
<dbReference type="Proteomes" id="UP000253094">
    <property type="component" value="Unassembled WGS sequence"/>
</dbReference>
<feature type="region of interest" description="Disordered" evidence="1">
    <location>
        <begin position="45"/>
        <end position="71"/>
    </location>
</feature>
<feature type="compositionally biased region" description="Basic residues" evidence="1">
    <location>
        <begin position="166"/>
        <end position="175"/>
    </location>
</feature>
<evidence type="ECO:0000313" key="3">
    <source>
        <dbReference type="EMBL" id="RCG31229.1"/>
    </source>
</evidence>
<keyword evidence="4" id="KW-1185">Reference proteome</keyword>
<feature type="region of interest" description="Disordered" evidence="1">
    <location>
        <begin position="102"/>
        <end position="129"/>
    </location>
</feature>
<feature type="compositionally biased region" description="Basic residues" evidence="1">
    <location>
        <begin position="114"/>
        <end position="128"/>
    </location>
</feature>
<name>A0A367FMU9_9ACTN</name>
<dbReference type="RefSeq" id="WP_114028607.1">
    <property type="nucleotide sequence ID" value="NZ_QOIL01000005.1"/>
</dbReference>
<organism evidence="3 4">
    <name type="scientific">Sphaerisporangium album</name>
    <dbReference type="NCBI Taxonomy" id="509200"/>
    <lineage>
        <taxon>Bacteria</taxon>
        <taxon>Bacillati</taxon>
        <taxon>Actinomycetota</taxon>
        <taxon>Actinomycetes</taxon>
        <taxon>Streptosporangiales</taxon>
        <taxon>Streptosporangiaceae</taxon>
        <taxon>Sphaerisporangium</taxon>
    </lineage>
</organism>
<accession>A0A367FMU9</accession>
<feature type="signal peptide" evidence="2">
    <location>
        <begin position="1"/>
        <end position="29"/>
    </location>
</feature>
<comment type="caution">
    <text evidence="3">The sequence shown here is derived from an EMBL/GenBank/DDBJ whole genome shotgun (WGS) entry which is preliminary data.</text>
</comment>
<feature type="compositionally biased region" description="Basic and acidic residues" evidence="1">
    <location>
        <begin position="176"/>
        <end position="198"/>
    </location>
</feature>
<evidence type="ECO:0000256" key="1">
    <source>
        <dbReference type="SAM" id="MobiDB-lite"/>
    </source>
</evidence>
<evidence type="ECO:0000256" key="2">
    <source>
        <dbReference type="SAM" id="SignalP"/>
    </source>
</evidence>
<feature type="chain" id="PRO_5016710993" evidence="2">
    <location>
        <begin position="30"/>
        <end position="198"/>
    </location>
</feature>
<evidence type="ECO:0000313" key="4">
    <source>
        <dbReference type="Proteomes" id="UP000253094"/>
    </source>
</evidence>
<proteinExistence type="predicted"/>
<keyword evidence="2" id="KW-0732">Signal</keyword>
<protein>
    <submittedName>
        <fullName evidence="3">Uncharacterized protein</fullName>
    </submittedName>
</protein>
<dbReference type="AlphaFoldDB" id="A0A367FMU9"/>
<gene>
    <name evidence="3" type="ORF">DQ384_10845</name>
</gene>
<reference evidence="3 4" key="1">
    <citation type="submission" date="2018-06" db="EMBL/GenBank/DDBJ databases">
        <title>Sphaerisporangium craniellae sp. nov., isolated from a marine sponge in the South China Sea.</title>
        <authorList>
            <person name="Li L."/>
        </authorList>
    </citation>
    <scope>NUCLEOTIDE SEQUENCE [LARGE SCALE GENOMIC DNA]</scope>
    <source>
        <strain evidence="3 4">CCTCC AA 208026</strain>
    </source>
</reference>